<evidence type="ECO:0000256" key="1">
    <source>
        <dbReference type="ARBA" id="ARBA00004123"/>
    </source>
</evidence>
<dbReference type="Pfam" id="PF13943">
    <property type="entry name" value="WPP"/>
    <property type="match status" value="1"/>
</dbReference>
<evidence type="ECO:0000256" key="4">
    <source>
        <dbReference type="ARBA" id="ARBA00023242"/>
    </source>
</evidence>
<dbReference type="SUPFAM" id="SSF56752">
    <property type="entry name" value="D-aminoacid aminotransferase-like PLP-dependent enzymes"/>
    <property type="match status" value="1"/>
</dbReference>
<evidence type="ECO:0000259" key="5">
    <source>
        <dbReference type="Pfam" id="PF13943"/>
    </source>
</evidence>
<dbReference type="Gene3D" id="1.10.246.200">
    <property type="entry name" value="WPP domain"/>
    <property type="match status" value="1"/>
</dbReference>
<dbReference type="InterPro" id="IPR043132">
    <property type="entry name" value="BCAT-like_C"/>
</dbReference>
<evidence type="ECO:0000313" key="7">
    <source>
        <dbReference type="Proteomes" id="UP000327157"/>
    </source>
</evidence>
<evidence type="ECO:0000256" key="3">
    <source>
        <dbReference type="ARBA" id="ARBA00022490"/>
    </source>
</evidence>
<dbReference type="EMBL" id="SMOL01000148">
    <property type="protein sequence ID" value="KAB2627726.1"/>
    <property type="molecule type" value="Genomic_DNA"/>
</dbReference>
<keyword evidence="3" id="KW-0963">Cytoplasm</keyword>
<dbReference type="Gene3D" id="3.20.10.10">
    <property type="entry name" value="D-amino Acid Aminotransferase, subunit A, domain 2"/>
    <property type="match status" value="1"/>
</dbReference>
<gene>
    <name evidence="6" type="ORF">D8674_032521</name>
</gene>
<proteinExistence type="predicted"/>
<dbReference type="InterPro" id="IPR036038">
    <property type="entry name" value="Aminotransferase-like"/>
</dbReference>
<sequence length="214" mass="23913">MGQFCLALPVTLIEIARIKGFQVEERLVLVEELFEADEVFSTGNAVLLPVRSITYICERSTFFSWSDLASSTFQTFLSYMVCPSSNLLNSTVILTLSIESLLPSPVRRPLPFTTPTARRPRRPPSSRFVTSFSSSRFDIPETQTYKTSHPTTIFSICHLSFSILSASSIPLIEEDGIQILQVYSKEINKRMLDTVSPGTSSLPLLKTAPRSPRL</sequence>
<comment type="caution">
    <text evidence="6">The sequence shown here is derived from an EMBL/GenBank/DDBJ whole genome shotgun (WGS) entry which is preliminary data.</text>
</comment>
<reference evidence="6 7" key="1">
    <citation type="submission" date="2019-09" db="EMBL/GenBank/DDBJ databases">
        <authorList>
            <person name="Ou C."/>
        </authorList>
    </citation>
    <scope>NUCLEOTIDE SEQUENCE [LARGE SCALE GENOMIC DNA]</scope>
    <source>
        <strain evidence="6">S2</strain>
        <tissue evidence="6">Leaf</tissue>
    </source>
</reference>
<name>A0A5N5HIA5_9ROSA</name>
<dbReference type="GO" id="GO:0005634">
    <property type="term" value="C:nucleus"/>
    <property type="evidence" value="ECO:0007669"/>
    <property type="project" value="UniProtKB-SubCell"/>
</dbReference>
<evidence type="ECO:0000256" key="2">
    <source>
        <dbReference type="ARBA" id="ARBA00004496"/>
    </source>
</evidence>
<comment type="subcellular location">
    <subcellularLocation>
        <location evidence="2">Cytoplasm</location>
    </subcellularLocation>
    <subcellularLocation>
        <location evidence="1">Nucleus</location>
    </subcellularLocation>
</comment>
<reference evidence="7" key="2">
    <citation type="submission" date="2019-10" db="EMBL/GenBank/DDBJ databases">
        <title>A de novo genome assembly of a pear dwarfing rootstock.</title>
        <authorList>
            <person name="Wang F."/>
            <person name="Wang J."/>
            <person name="Li S."/>
            <person name="Zhang Y."/>
            <person name="Fang M."/>
            <person name="Ma L."/>
            <person name="Zhao Y."/>
            <person name="Jiang S."/>
        </authorList>
    </citation>
    <scope>NUCLEOTIDE SEQUENCE [LARGE SCALE GENOMIC DNA]</scope>
</reference>
<dbReference type="Proteomes" id="UP000327157">
    <property type="component" value="Chromosome 8"/>
</dbReference>
<feature type="domain" description="WPP" evidence="5">
    <location>
        <begin position="169"/>
        <end position="198"/>
    </location>
</feature>
<keyword evidence="4" id="KW-0539">Nucleus</keyword>
<dbReference type="GO" id="GO:0003824">
    <property type="term" value="F:catalytic activity"/>
    <property type="evidence" value="ECO:0007669"/>
    <property type="project" value="InterPro"/>
</dbReference>
<accession>A0A5N5HIA5</accession>
<dbReference type="InterPro" id="IPR038214">
    <property type="entry name" value="WPP_sf"/>
</dbReference>
<keyword evidence="7" id="KW-1185">Reference proteome</keyword>
<evidence type="ECO:0000313" key="6">
    <source>
        <dbReference type="EMBL" id="KAB2627726.1"/>
    </source>
</evidence>
<dbReference type="GO" id="GO:0005737">
    <property type="term" value="C:cytoplasm"/>
    <property type="evidence" value="ECO:0007669"/>
    <property type="project" value="UniProtKB-SubCell"/>
</dbReference>
<reference evidence="6 7" key="3">
    <citation type="submission" date="2019-11" db="EMBL/GenBank/DDBJ databases">
        <title>A de novo genome assembly of a pear dwarfing rootstock.</title>
        <authorList>
            <person name="Wang F."/>
            <person name="Wang J."/>
            <person name="Li S."/>
            <person name="Zhang Y."/>
            <person name="Fang M."/>
            <person name="Ma L."/>
            <person name="Zhao Y."/>
            <person name="Jiang S."/>
        </authorList>
    </citation>
    <scope>NUCLEOTIDE SEQUENCE [LARGE SCALE GENOMIC DNA]</scope>
    <source>
        <strain evidence="6">S2</strain>
        <tissue evidence="6">Leaf</tissue>
    </source>
</reference>
<organism evidence="6 7">
    <name type="scientific">Pyrus ussuriensis x Pyrus communis</name>
    <dbReference type="NCBI Taxonomy" id="2448454"/>
    <lineage>
        <taxon>Eukaryota</taxon>
        <taxon>Viridiplantae</taxon>
        <taxon>Streptophyta</taxon>
        <taxon>Embryophyta</taxon>
        <taxon>Tracheophyta</taxon>
        <taxon>Spermatophyta</taxon>
        <taxon>Magnoliopsida</taxon>
        <taxon>eudicotyledons</taxon>
        <taxon>Gunneridae</taxon>
        <taxon>Pentapetalae</taxon>
        <taxon>rosids</taxon>
        <taxon>fabids</taxon>
        <taxon>Rosales</taxon>
        <taxon>Rosaceae</taxon>
        <taxon>Amygdaloideae</taxon>
        <taxon>Maleae</taxon>
        <taxon>Pyrus</taxon>
    </lineage>
</organism>
<dbReference type="InterPro" id="IPR025265">
    <property type="entry name" value="WPP_dom"/>
</dbReference>
<dbReference type="AlphaFoldDB" id="A0A5N5HIA5"/>
<protein>
    <submittedName>
        <fullName evidence="6">WPP domain-containing protein 2-like</fullName>
    </submittedName>
</protein>